<proteinExistence type="predicted"/>
<evidence type="ECO:0000313" key="2">
    <source>
        <dbReference type="EMBL" id="MBN9413313.1"/>
    </source>
</evidence>
<feature type="region of interest" description="Disordered" evidence="1">
    <location>
        <begin position="69"/>
        <end position="90"/>
    </location>
</feature>
<organism evidence="2 3">
    <name type="scientific">Candidatus Paracaedimonas acanthamoebae</name>
    <dbReference type="NCBI Taxonomy" id="244581"/>
    <lineage>
        <taxon>Bacteria</taxon>
        <taxon>Pseudomonadati</taxon>
        <taxon>Pseudomonadota</taxon>
        <taxon>Alphaproteobacteria</taxon>
        <taxon>Holosporales</taxon>
        <taxon>Caedimonadaceae</taxon>
        <taxon>Candidatus Paracaedimonas</taxon>
    </lineage>
</organism>
<accession>A0A8J7Q1B4</accession>
<gene>
    <name evidence="2" type="ORF">J0H12_05270</name>
</gene>
<sequence>MKKHIIISTIIFTAFHSIHVNASEQESKAYQEKLEACRKYAVTNTQKVASLECQRLLGKERSIQAVRNHQQVKIGPTKNPQHMTPEDFKK</sequence>
<reference evidence="2" key="1">
    <citation type="submission" date="2021-02" db="EMBL/GenBank/DDBJ databases">
        <title>Thiocyanate and organic carbon inputs drive convergent selection for specific autotrophic Afipia and Thiobacillus strains within complex microbiomes.</title>
        <authorList>
            <person name="Huddy R.J."/>
            <person name="Sachdeva R."/>
            <person name="Kadzinga F."/>
            <person name="Kantor R.S."/>
            <person name="Harrison S.T.L."/>
            <person name="Banfield J.F."/>
        </authorList>
    </citation>
    <scope>NUCLEOTIDE SEQUENCE</scope>
    <source>
        <strain evidence="2">SCN18_10_11_15_R4_P_38_20</strain>
    </source>
</reference>
<dbReference type="Proteomes" id="UP000664414">
    <property type="component" value="Unassembled WGS sequence"/>
</dbReference>
<name>A0A8J7Q1B4_9PROT</name>
<evidence type="ECO:0000313" key="3">
    <source>
        <dbReference type="Proteomes" id="UP000664414"/>
    </source>
</evidence>
<protein>
    <submittedName>
        <fullName evidence="2">Uncharacterized protein</fullName>
    </submittedName>
</protein>
<dbReference type="AlphaFoldDB" id="A0A8J7Q1B4"/>
<comment type="caution">
    <text evidence="2">The sequence shown here is derived from an EMBL/GenBank/DDBJ whole genome shotgun (WGS) entry which is preliminary data.</text>
</comment>
<evidence type="ECO:0000256" key="1">
    <source>
        <dbReference type="SAM" id="MobiDB-lite"/>
    </source>
</evidence>
<dbReference type="EMBL" id="JAFKGL010000020">
    <property type="protein sequence ID" value="MBN9413313.1"/>
    <property type="molecule type" value="Genomic_DNA"/>
</dbReference>